<dbReference type="GO" id="GO:0046464">
    <property type="term" value="P:acylglycerol catabolic process"/>
    <property type="evidence" value="ECO:0007669"/>
    <property type="project" value="TreeGrafter"/>
</dbReference>
<dbReference type="Proteomes" id="UP001302126">
    <property type="component" value="Unassembled WGS sequence"/>
</dbReference>
<dbReference type="PRINTS" id="PR00111">
    <property type="entry name" value="ABHYDROLASE"/>
</dbReference>
<organism evidence="3 4">
    <name type="scientific">Podospora australis</name>
    <dbReference type="NCBI Taxonomy" id="1536484"/>
    <lineage>
        <taxon>Eukaryota</taxon>
        <taxon>Fungi</taxon>
        <taxon>Dikarya</taxon>
        <taxon>Ascomycota</taxon>
        <taxon>Pezizomycotina</taxon>
        <taxon>Sordariomycetes</taxon>
        <taxon>Sordariomycetidae</taxon>
        <taxon>Sordariales</taxon>
        <taxon>Podosporaceae</taxon>
        <taxon>Podospora</taxon>
    </lineage>
</organism>
<name>A0AAN6WUR6_9PEZI</name>
<keyword evidence="4" id="KW-1185">Reference proteome</keyword>
<dbReference type="InterPro" id="IPR050266">
    <property type="entry name" value="AB_hydrolase_sf"/>
</dbReference>
<proteinExistence type="predicted"/>
<evidence type="ECO:0000259" key="2">
    <source>
        <dbReference type="Pfam" id="PF12697"/>
    </source>
</evidence>
<dbReference type="Gene3D" id="3.40.50.1820">
    <property type="entry name" value="alpha/beta hydrolase"/>
    <property type="match status" value="1"/>
</dbReference>
<dbReference type="InterPro" id="IPR029058">
    <property type="entry name" value="AB_hydrolase_fold"/>
</dbReference>
<feature type="chain" id="PRO_5042915703" evidence="1">
    <location>
        <begin position="17"/>
        <end position="346"/>
    </location>
</feature>
<dbReference type="GO" id="GO:0016020">
    <property type="term" value="C:membrane"/>
    <property type="evidence" value="ECO:0007669"/>
    <property type="project" value="TreeGrafter"/>
</dbReference>
<reference evidence="3" key="1">
    <citation type="journal article" date="2023" name="Mol. Phylogenet. Evol.">
        <title>Genome-scale phylogeny and comparative genomics of the fungal order Sordariales.</title>
        <authorList>
            <person name="Hensen N."/>
            <person name="Bonometti L."/>
            <person name="Westerberg I."/>
            <person name="Brannstrom I.O."/>
            <person name="Guillou S."/>
            <person name="Cros-Aarteil S."/>
            <person name="Calhoun S."/>
            <person name="Haridas S."/>
            <person name="Kuo A."/>
            <person name="Mondo S."/>
            <person name="Pangilinan J."/>
            <person name="Riley R."/>
            <person name="LaButti K."/>
            <person name="Andreopoulos B."/>
            <person name="Lipzen A."/>
            <person name="Chen C."/>
            <person name="Yan M."/>
            <person name="Daum C."/>
            <person name="Ng V."/>
            <person name="Clum A."/>
            <person name="Steindorff A."/>
            <person name="Ohm R.A."/>
            <person name="Martin F."/>
            <person name="Silar P."/>
            <person name="Natvig D.O."/>
            <person name="Lalanne C."/>
            <person name="Gautier V."/>
            <person name="Ament-Velasquez S.L."/>
            <person name="Kruys A."/>
            <person name="Hutchinson M.I."/>
            <person name="Powell A.J."/>
            <person name="Barry K."/>
            <person name="Miller A.N."/>
            <person name="Grigoriev I.V."/>
            <person name="Debuchy R."/>
            <person name="Gladieux P."/>
            <person name="Hiltunen Thoren M."/>
            <person name="Johannesson H."/>
        </authorList>
    </citation>
    <scope>NUCLEOTIDE SEQUENCE</scope>
    <source>
        <strain evidence="3">PSN309</strain>
    </source>
</reference>
<dbReference type="EMBL" id="MU864395">
    <property type="protein sequence ID" value="KAK4187891.1"/>
    <property type="molecule type" value="Genomic_DNA"/>
</dbReference>
<feature type="signal peptide" evidence="1">
    <location>
        <begin position="1"/>
        <end position="16"/>
    </location>
</feature>
<dbReference type="AlphaFoldDB" id="A0AAN6WUR6"/>
<comment type="caution">
    <text evidence="3">The sequence shown here is derived from an EMBL/GenBank/DDBJ whole genome shotgun (WGS) entry which is preliminary data.</text>
</comment>
<evidence type="ECO:0000313" key="3">
    <source>
        <dbReference type="EMBL" id="KAK4187891.1"/>
    </source>
</evidence>
<reference evidence="3" key="2">
    <citation type="submission" date="2023-05" db="EMBL/GenBank/DDBJ databases">
        <authorList>
            <consortium name="Lawrence Berkeley National Laboratory"/>
            <person name="Steindorff A."/>
            <person name="Hensen N."/>
            <person name="Bonometti L."/>
            <person name="Westerberg I."/>
            <person name="Brannstrom I.O."/>
            <person name="Guillou S."/>
            <person name="Cros-Aarteil S."/>
            <person name="Calhoun S."/>
            <person name="Haridas S."/>
            <person name="Kuo A."/>
            <person name="Mondo S."/>
            <person name="Pangilinan J."/>
            <person name="Riley R."/>
            <person name="Labutti K."/>
            <person name="Andreopoulos B."/>
            <person name="Lipzen A."/>
            <person name="Chen C."/>
            <person name="Yanf M."/>
            <person name="Daum C."/>
            <person name="Ng V."/>
            <person name="Clum A."/>
            <person name="Ohm R."/>
            <person name="Martin F."/>
            <person name="Silar P."/>
            <person name="Natvig D."/>
            <person name="Lalanne C."/>
            <person name="Gautier V."/>
            <person name="Ament-Velasquez S.L."/>
            <person name="Kruys A."/>
            <person name="Hutchinson M.I."/>
            <person name="Powell A.J."/>
            <person name="Barry K."/>
            <person name="Miller A.N."/>
            <person name="Grigoriev I.V."/>
            <person name="Debuchy R."/>
            <person name="Gladieux P."/>
            <person name="Thoren M.H."/>
            <person name="Johannesson H."/>
        </authorList>
    </citation>
    <scope>NUCLEOTIDE SEQUENCE</scope>
    <source>
        <strain evidence="3">PSN309</strain>
    </source>
</reference>
<keyword evidence="3" id="KW-0378">Hydrolase</keyword>
<accession>A0AAN6WUR6</accession>
<dbReference type="PANTHER" id="PTHR43798">
    <property type="entry name" value="MONOACYLGLYCEROL LIPASE"/>
    <property type="match status" value="1"/>
</dbReference>
<dbReference type="Pfam" id="PF12697">
    <property type="entry name" value="Abhydrolase_6"/>
    <property type="match status" value="1"/>
</dbReference>
<dbReference type="SUPFAM" id="SSF53474">
    <property type="entry name" value="alpha/beta-Hydrolases"/>
    <property type="match status" value="1"/>
</dbReference>
<protein>
    <submittedName>
        <fullName evidence="3">Alpha/Beta hydrolase protein</fullName>
    </submittedName>
</protein>
<dbReference type="InterPro" id="IPR000073">
    <property type="entry name" value="AB_hydrolase_1"/>
</dbReference>
<gene>
    <name evidence="3" type="ORF">QBC35DRAFT_383800</name>
</gene>
<evidence type="ECO:0000313" key="4">
    <source>
        <dbReference type="Proteomes" id="UP001302126"/>
    </source>
</evidence>
<dbReference type="PANTHER" id="PTHR43798:SF33">
    <property type="entry name" value="HYDROLASE, PUTATIVE (AFU_ORTHOLOGUE AFUA_2G14860)-RELATED"/>
    <property type="match status" value="1"/>
</dbReference>
<dbReference type="GO" id="GO:0047372">
    <property type="term" value="F:monoacylglycerol lipase activity"/>
    <property type="evidence" value="ECO:0007669"/>
    <property type="project" value="TreeGrafter"/>
</dbReference>
<sequence length="346" mass="38082">MRLCLASAFVAAAAMASHLNNSSGVIVEGPFPQDLHGSNFTYPFPIKLFRFSSQNQPLEMAFMDLAPTPSLKRQKVAVLLHGKNFCAATWGETASVLQAQGYRVILPDQVGFCKSSKPRDYQFSLPQLALNTFSLLHALNITESDEVTIVGHSLGGMLAIRFTLLYPDMATNLVLTNPIGLEDYLAEGVPYLDISAHLASEAETNYASIKAYEQATYYQGDWIEDYDVWARMLSAVYAGSEREAFLEAQARVVDMVLTQPVANDVSRVKTKRGVLLVVGTKDTTAIGKQWSPPNVAKRLGKFNALGKATQTKIANCTLVEFEDSGHAPQIQDPERFNGALLKWLKR</sequence>
<feature type="domain" description="AB hydrolase-1" evidence="2">
    <location>
        <begin position="78"/>
        <end position="337"/>
    </location>
</feature>
<evidence type="ECO:0000256" key="1">
    <source>
        <dbReference type="SAM" id="SignalP"/>
    </source>
</evidence>
<keyword evidence="1" id="KW-0732">Signal</keyword>